<reference evidence="4" key="1">
    <citation type="submission" date="2022-05" db="EMBL/GenBank/DDBJ databases">
        <title>The Musa troglodytarum L. genome provides insights into the mechanism of non-climacteric behaviour and enrichment of carotenoids.</title>
        <authorList>
            <person name="Wang J."/>
        </authorList>
    </citation>
    <scope>NUCLEOTIDE SEQUENCE</scope>
    <source>
        <tissue evidence="4">Leaf</tissue>
    </source>
</reference>
<dbReference type="PROSITE" id="PS50893">
    <property type="entry name" value="ABC_TRANSPORTER_2"/>
    <property type="match status" value="1"/>
</dbReference>
<dbReference type="GO" id="GO:0003700">
    <property type="term" value="F:DNA-binding transcription factor activity"/>
    <property type="evidence" value="ECO:0007669"/>
    <property type="project" value="InterPro"/>
</dbReference>
<protein>
    <submittedName>
        <fullName evidence="4">ABC transporter</fullName>
    </submittedName>
</protein>
<dbReference type="PANTHER" id="PTHR43204">
    <property type="entry name" value="ABC TRANSPORTER I FAMILY MEMBER 6, CHLOROPLASTIC"/>
    <property type="match status" value="1"/>
</dbReference>
<evidence type="ECO:0000313" key="4">
    <source>
        <dbReference type="EMBL" id="URE41337.1"/>
    </source>
</evidence>
<evidence type="ECO:0000256" key="1">
    <source>
        <dbReference type="ARBA" id="ARBA00022741"/>
    </source>
</evidence>
<keyword evidence="5" id="KW-1185">Reference proteome</keyword>
<evidence type="ECO:0000259" key="3">
    <source>
        <dbReference type="PROSITE" id="PS50893"/>
    </source>
</evidence>
<dbReference type="Proteomes" id="UP001055439">
    <property type="component" value="Chromosome 8"/>
</dbReference>
<sequence>MDSLRSITPDLLAALTEESFVGRHRGGLTLKRVKTSKLCGGSQDESTIDRILRPLRALIDPVTVLDMSEGMTREKLRMLKRIMLLVVSSFGPRERACHCGLLDRRRQFAQRSRVRKLQYIAELERNAEGLELSAQLQFLDQQNLILSLENKALKQRLDCLFSMRHWAKRLRVFKLCIIVNNSSSSSSHLLLTDAVYYAHLTMKRFTTEGDNKSPTIKALPPKGNPNWQFPSAMALLTYSSTIPFSSSSSSSSSSTSLSSRRFPATPFRAHVSEPLDPWRFRSRLPRPHAPVRAKATLTVDSPATGDASPRNGPPRVLLEVKDLKAVVKESGQEILRGVNLTIHEGEVHAIMGKNGSGKSTFSKVLVGHQDYDVTGGSVLFKDQNLLEMEPEERSHVGLFMSFQTPVEIPGVSNFDFLLMAFNARRKNHGLPPVEPLEIEILQQGSKSLAQPMRIFQSGQLLIVKSSFSSSSSSPLHPLFLLSFPILSSLSLLTGMSVYRVSDAGHFYSLVTPKVASLNMNPKFLDRNVNEGFSGGEKKRNEILQLAVLEADLAILDEIDSGLDVDALQDVAKAVNGLLTPNNSALIITHYQRLLEYIIPSYVHIMEDGMIVKTGDVSLAEQLEREGYRGISMS</sequence>
<accession>A0A9E7I4J5</accession>
<name>A0A9E7I4J5_9LILI</name>
<dbReference type="CDD" id="cd03217">
    <property type="entry name" value="ABC_FeS_Assembly"/>
    <property type="match status" value="1"/>
</dbReference>
<dbReference type="InterPro" id="IPR010230">
    <property type="entry name" value="FeS-cluster_ATPase_SufC"/>
</dbReference>
<feature type="domain" description="ABC transporter" evidence="3">
    <location>
        <begin position="318"/>
        <end position="632"/>
    </location>
</feature>
<dbReference type="CDD" id="cd14703">
    <property type="entry name" value="bZIP_plant_RF2"/>
    <property type="match status" value="1"/>
</dbReference>
<dbReference type="InterPro" id="IPR044759">
    <property type="entry name" value="bZIP_RF2"/>
</dbReference>
<dbReference type="InterPro" id="IPR003439">
    <property type="entry name" value="ABC_transporter-like_ATP-bd"/>
</dbReference>
<dbReference type="AlphaFoldDB" id="A0A9E7I4J5"/>
<dbReference type="SUPFAM" id="SSF52540">
    <property type="entry name" value="P-loop containing nucleoside triphosphate hydrolases"/>
    <property type="match status" value="1"/>
</dbReference>
<dbReference type="GO" id="GO:0016887">
    <property type="term" value="F:ATP hydrolysis activity"/>
    <property type="evidence" value="ECO:0007669"/>
    <property type="project" value="InterPro"/>
</dbReference>
<evidence type="ECO:0000256" key="2">
    <source>
        <dbReference type="ARBA" id="ARBA00022840"/>
    </source>
</evidence>
<dbReference type="PANTHER" id="PTHR43204:SF1">
    <property type="entry name" value="ABC TRANSPORTER I FAMILY MEMBER 6, CHLOROPLASTIC"/>
    <property type="match status" value="1"/>
</dbReference>
<keyword evidence="2" id="KW-0067">ATP-binding</keyword>
<dbReference type="PROSITE" id="PS00211">
    <property type="entry name" value="ABC_TRANSPORTER_1"/>
    <property type="match status" value="1"/>
</dbReference>
<dbReference type="Gene3D" id="3.40.50.300">
    <property type="entry name" value="P-loop containing nucleotide triphosphate hydrolases"/>
    <property type="match status" value="1"/>
</dbReference>
<dbReference type="InterPro" id="IPR027417">
    <property type="entry name" value="P-loop_NTPase"/>
</dbReference>
<dbReference type="EMBL" id="CP097510">
    <property type="protein sequence ID" value="URE41337.1"/>
    <property type="molecule type" value="Genomic_DNA"/>
</dbReference>
<dbReference type="OrthoDB" id="6500128at2759"/>
<gene>
    <name evidence="4" type="ORF">MUK42_18312</name>
</gene>
<dbReference type="Pfam" id="PF00005">
    <property type="entry name" value="ABC_tran"/>
    <property type="match status" value="1"/>
</dbReference>
<organism evidence="4 5">
    <name type="scientific">Musa troglodytarum</name>
    <name type="common">fe'i banana</name>
    <dbReference type="NCBI Taxonomy" id="320322"/>
    <lineage>
        <taxon>Eukaryota</taxon>
        <taxon>Viridiplantae</taxon>
        <taxon>Streptophyta</taxon>
        <taxon>Embryophyta</taxon>
        <taxon>Tracheophyta</taxon>
        <taxon>Spermatophyta</taxon>
        <taxon>Magnoliopsida</taxon>
        <taxon>Liliopsida</taxon>
        <taxon>Zingiberales</taxon>
        <taxon>Musaceae</taxon>
        <taxon>Musa</taxon>
    </lineage>
</organism>
<dbReference type="GO" id="GO:0005524">
    <property type="term" value="F:ATP binding"/>
    <property type="evidence" value="ECO:0007669"/>
    <property type="project" value="UniProtKB-KW"/>
</dbReference>
<evidence type="ECO:0000313" key="5">
    <source>
        <dbReference type="Proteomes" id="UP001055439"/>
    </source>
</evidence>
<dbReference type="InterPro" id="IPR017871">
    <property type="entry name" value="ABC_transporter-like_CS"/>
</dbReference>
<proteinExistence type="predicted"/>
<dbReference type="GO" id="GO:0005634">
    <property type="term" value="C:nucleus"/>
    <property type="evidence" value="ECO:0007669"/>
    <property type="project" value="UniProtKB-ARBA"/>
</dbReference>
<keyword evidence="1" id="KW-0547">Nucleotide-binding</keyword>